<dbReference type="Proteomes" id="UP001059745">
    <property type="component" value="Chromosome 1"/>
</dbReference>
<evidence type="ECO:0000256" key="1">
    <source>
        <dbReference type="SAM" id="MobiDB-lite"/>
    </source>
</evidence>
<feature type="compositionally biased region" description="Basic and acidic residues" evidence="1">
    <location>
        <begin position="15"/>
        <end position="27"/>
    </location>
</feature>
<proteinExistence type="predicted"/>
<dbReference type="AlphaFoldDB" id="A0AAW3EQ89"/>
<reference evidence="2 4" key="1">
    <citation type="submission" date="2014-04" db="EMBL/GenBank/DDBJ databases">
        <authorList>
            <person name="Bishop-Lilly K.A."/>
            <person name="Broomall S.M."/>
            <person name="Chain P.S."/>
            <person name="Chertkov O."/>
            <person name="Coyne S.R."/>
            <person name="Daligault H.E."/>
            <person name="Davenport K.W."/>
            <person name="Erkkila T."/>
            <person name="Frey K.G."/>
            <person name="Gibbons H.S."/>
            <person name="Gu W."/>
            <person name="Jaissle J."/>
            <person name="Johnson S.L."/>
            <person name="Koroleva G.I."/>
            <person name="Ladner J.T."/>
            <person name="Lo C.-C."/>
            <person name="Minogue T.D."/>
            <person name="Munk C."/>
            <person name="Palacios G.F."/>
            <person name="Redden C.L."/>
            <person name="Rosenzweig C.N."/>
            <person name="Scholz M.B."/>
            <person name="Teshima H."/>
            <person name="Xu Y."/>
        </authorList>
    </citation>
    <scope>NUCLEOTIDE SEQUENCE [LARGE SCALE GENOMIC DNA]</scope>
    <source>
        <strain evidence="4">gladioli</strain>
        <strain evidence="2">Gladioli</strain>
    </source>
</reference>
<feature type="compositionally biased region" description="Basic and acidic residues" evidence="1">
    <location>
        <begin position="46"/>
        <end position="57"/>
    </location>
</feature>
<evidence type="ECO:0000313" key="3">
    <source>
        <dbReference type="EMBL" id="UWX72136.1"/>
    </source>
</evidence>
<dbReference type="GeneID" id="66457216"/>
<dbReference type="Proteomes" id="UP000029590">
    <property type="component" value="Unassembled WGS sequence"/>
</dbReference>
<dbReference type="EMBL" id="JPGG01000018">
    <property type="protein sequence ID" value="KGC09993.1"/>
    <property type="molecule type" value="Genomic_DNA"/>
</dbReference>
<dbReference type="EMBL" id="CP104214">
    <property type="protein sequence ID" value="UWX72136.1"/>
    <property type="molecule type" value="Genomic_DNA"/>
</dbReference>
<reference evidence="3" key="2">
    <citation type="submission" date="2022-09" db="EMBL/GenBank/DDBJ databases">
        <title>Genomic of Burkholderia gladioli.</title>
        <authorList>
            <person name="Wu H."/>
        </authorList>
    </citation>
    <scope>NUCLEOTIDE SEQUENCE</scope>
    <source>
        <strain evidence="3">ZN-S4</strain>
    </source>
</reference>
<feature type="region of interest" description="Disordered" evidence="1">
    <location>
        <begin position="1"/>
        <end position="92"/>
    </location>
</feature>
<feature type="compositionally biased region" description="Polar residues" evidence="1">
    <location>
        <begin position="1"/>
        <end position="10"/>
    </location>
</feature>
<evidence type="ECO:0000313" key="4">
    <source>
        <dbReference type="Proteomes" id="UP000029590"/>
    </source>
</evidence>
<organism evidence="2 4">
    <name type="scientific">Burkholderia gladioli</name>
    <name type="common">Pseudomonas marginata</name>
    <name type="synonym">Phytomonas marginata</name>
    <dbReference type="NCBI Taxonomy" id="28095"/>
    <lineage>
        <taxon>Bacteria</taxon>
        <taxon>Pseudomonadati</taxon>
        <taxon>Pseudomonadota</taxon>
        <taxon>Betaproteobacteria</taxon>
        <taxon>Burkholderiales</taxon>
        <taxon>Burkholderiaceae</taxon>
        <taxon>Burkholderia</taxon>
    </lineage>
</organism>
<protein>
    <submittedName>
        <fullName evidence="2">Uncharacterized protein</fullName>
    </submittedName>
</protein>
<accession>A0AAW3EQ89</accession>
<dbReference type="RefSeq" id="WP_103691111.1">
    <property type="nucleotide sequence ID" value="NZ_CADEPT010000004.1"/>
</dbReference>
<dbReference type="KEGG" id="bgo:BM43_2704"/>
<evidence type="ECO:0000313" key="2">
    <source>
        <dbReference type="EMBL" id="KGC09993.1"/>
    </source>
</evidence>
<sequence>MRSFNRSPFPSSAEVESRPPQRVHDHGQAQAAGKDQPPPRQQPARPTEERRIDRALEDTFPASDPPATGGVTRIDPATPAHQPPHRGEPGSP</sequence>
<name>A0AAW3EQ89_BURGA</name>
<gene>
    <name evidence="2" type="ORF">DM48_6193</name>
    <name evidence="3" type="ORF">NYZ96_06730</name>
</gene>